<reference evidence="3" key="1">
    <citation type="journal article" date="2015" name="Proc. Natl. Acad. Sci. U.S.A.">
        <title>Networks of energetic and metabolic interactions define dynamics in microbial communities.</title>
        <authorList>
            <person name="Embree M."/>
            <person name="Liu J.K."/>
            <person name="Al-Bassam M.M."/>
            <person name="Zengler K."/>
        </authorList>
    </citation>
    <scope>NUCLEOTIDE SEQUENCE</scope>
</reference>
<comment type="caution">
    <text evidence="3">The sequence shown here is derived from an EMBL/GenBank/DDBJ whole genome shotgun (WGS) entry which is preliminary data.</text>
</comment>
<dbReference type="InterPro" id="IPR006680">
    <property type="entry name" value="Amidohydro-rel"/>
</dbReference>
<dbReference type="Pfam" id="PF01979">
    <property type="entry name" value="Amidohydro_1"/>
    <property type="match status" value="1"/>
</dbReference>
<gene>
    <name evidence="3" type="ORF">ASZ90_000568</name>
</gene>
<keyword evidence="1 3" id="KW-0378">Hydrolase</keyword>
<dbReference type="PANTHER" id="PTHR43794">
    <property type="entry name" value="AMINOHYDROLASE SSNA-RELATED"/>
    <property type="match status" value="1"/>
</dbReference>
<sequence>MAQADALGLLDARTLAVHAVHVDDADIRILVERGCGVCLCPRSNAFIGVGRAPWEKLAAAGARLCLGTDSLASNTDLDLWNEVRYLLKHGKRFSLTAALAALTTTPARVLGREKTMGMLAPGMRSGVTLLPGDLVGA</sequence>
<dbReference type="InterPro" id="IPR050287">
    <property type="entry name" value="MTA/SAH_deaminase"/>
</dbReference>
<dbReference type="PANTHER" id="PTHR43794:SF11">
    <property type="entry name" value="AMIDOHYDROLASE-RELATED DOMAIN-CONTAINING PROTEIN"/>
    <property type="match status" value="1"/>
</dbReference>
<name>A0A0W8G8R5_9ZZZZ</name>
<organism evidence="3">
    <name type="scientific">hydrocarbon metagenome</name>
    <dbReference type="NCBI Taxonomy" id="938273"/>
    <lineage>
        <taxon>unclassified sequences</taxon>
        <taxon>metagenomes</taxon>
        <taxon>ecological metagenomes</taxon>
    </lineage>
</organism>
<evidence type="ECO:0000256" key="1">
    <source>
        <dbReference type="ARBA" id="ARBA00022801"/>
    </source>
</evidence>
<evidence type="ECO:0000313" key="3">
    <source>
        <dbReference type="EMBL" id="KUG29547.1"/>
    </source>
</evidence>
<accession>A0A0W8G8R5</accession>
<dbReference type="SUPFAM" id="SSF51556">
    <property type="entry name" value="Metallo-dependent hydrolases"/>
    <property type="match status" value="1"/>
</dbReference>
<proteinExistence type="predicted"/>
<dbReference type="AlphaFoldDB" id="A0A0W8G8R5"/>
<dbReference type="Gene3D" id="3.20.20.140">
    <property type="entry name" value="Metal-dependent hydrolases"/>
    <property type="match status" value="1"/>
</dbReference>
<dbReference type="EMBL" id="LNQE01000071">
    <property type="protein sequence ID" value="KUG29547.1"/>
    <property type="molecule type" value="Genomic_DNA"/>
</dbReference>
<dbReference type="InterPro" id="IPR032466">
    <property type="entry name" value="Metal_Hydrolase"/>
</dbReference>
<dbReference type="GO" id="GO:0016787">
    <property type="term" value="F:hydrolase activity"/>
    <property type="evidence" value="ECO:0007669"/>
    <property type="project" value="UniProtKB-KW"/>
</dbReference>
<evidence type="ECO:0000259" key="2">
    <source>
        <dbReference type="Pfam" id="PF01979"/>
    </source>
</evidence>
<protein>
    <submittedName>
        <fullName evidence="3">Amidohydrolase</fullName>
    </submittedName>
</protein>
<feature type="domain" description="Amidohydrolase-related" evidence="2">
    <location>
        <begin position="4"/>
        <end position="122"/>
    </location>
</feature>